<comment type="caution">
    <text evidence="2">The sequence shown here is derived from an EMBL/GenBank/DDBJ whole genome shotgun (WGS) entry which is preliminary data.</text>
</comment>
<gene>
    <name evidence="2" type="ORF">A5880_000288</name>
    <name evidence="1" type="ORF">A5880_002386</name>
</gene>
<evidence type="ECO:0000313" key="2">
    <source>
        <dbReference type="EMBL" id="OTO09609.1"/>
    </source>
</evidence>
<dbReference type="Proteomes" id="UP000195139">
    <property type="component" value="Unassembled WGS sequence"/>
</dbReference>
<dbReference type="AlphaFoldDB" id="A0A242CHG7"/>
<dbReference type="EMBL" id="NGLE01000001">
    <property type="protein sequence ID" value="OTO09609.1"/>
    <property type="molecule type" value="Genomic_DNA"/>
</dbReference>
<organism evidence="2">
    <name type="scientific">Candidatus Enterococcus mansonii</name>
    <dbReference type="NCBI Taxonomy" id="1834181"/>
    <lineage>
        <taxon>Bacteria</taxon>
        <taxon>Bacillati</taxon>
        <taxon>Bacillota</taxon>
        <taxon>Bacilli</taxon>
        <taxon>Lactobacillales</taxon>
        <taxon>Enterococcaceae</taxon>
        <taxon>Enterococcus</taxon>
    </lineage>
</organism>
<reference evidence="1 3" key="2">
    <citation type="submission" date="2018-07" db="EMBL/GenBank/DDBJ databases">
        <title>The Genome Sequence of Enterococcus sp. DIV0659b.</title>
        <authorList>
            <consortium name="The Broad Institute Genomics Platform"/>
            <consortium name="The Broad Institute Genomic Center for Infectious Diseases"/>
            <person name="Earl A."/>
            <person name="Manson A."/>
            <person name="Schwartman J."/>
            <person name="Gilmore M."/>
            <person name="Abouelleil A."/>
            <person name="Cao P."/>
            <person name="Chapman S."/>
            <person name="Cusick C."/>
            <person name="Shea T."/>
            <person name="Young S."/>
            <person name="Neafsey D."/>
            <person name="Nusbaum C."/>
            <person name="Birren B."/>
        </authorList>
    </citation>
    <scope>NUCLEOTIDE SEQUENCE [LARGE SCALE GENOMIC DNA]</scope>
    <source>
        <strain evidence="1 3">4G2_DIV0659</strain>
    </source>
</reference>
<evidence type="ECO:0000313" key="1">
    <source>
        <dbReference type="EMBL" id="MEI5994800.1"/>
    </source>
</evidence>
<protein>
    <submittedName>
        <fullName evidence="2">Uncharacterized protein</fullName>
    </submittedName>
</protein>
<proteinExistence type="predicted"/>
<keyword evidence="3" id="KW-1185">Reference proteome</keyword>
<dbReference type="STRING" id="1834181.A5880_000288"/>
<accession>A0A242CHG7</accession>
<name>A0A242CHG7_9ENTE</name>
<dbReference type="EMBL" id="NGLE02000001">
    <property type="protein sequence ID" value="MEI5994800.1"/>
    <property type="molecule type" value="Genomic_DNA"/>
</dbReference>
<sequence>MRYRKKPVVIEAVRFNKTKWLDEISQAKKSESFPRVLLSIISGFSPVIETLEGDMKVNDGDYIIKGVQGEFYPCKPDIFLATYEKVEEEKNTGYFTHGGTWVENIPDDERWGNELD</sequence>
<evidence type="ECO:0000313" key="3">
    <source>
        <dbReference type="Proteomes" id="UP000195139"/>
    </source>
</evidence>
<reference evidence="2" key="1">
    <citation type="submission" date="2017-05" db="EMBL/GenBank/DDBJ databases">
        <title>The Genome Sequence of Enterococcus sp. 4G2_DIV0659.</title>
        <authorList>
            <consortium name="The Broad Institute Genomics Platform"/>
            <consortium name="The Broad Institute Genomic Center for Infectious Diseases"/>
            <person name="Earl A."/>
            <person name="Manson A."/>
            <person name="Schwartman J."/>
            <person name="Gilmore M."/>
            <person name="Abouelleil A."/>
            <person name="Cao P."/>
            <person name="Chapman S."/>
            <person name="Cusick C."/>
            <person name="Shea T."/>
            <person name="Young S."/>
            <person name="Neafsey D."/>
            <person name="Nusbaum C."/>
            <person name="Birren B."/>
        </authorList>
    </citation>
    <scope>NUCLEOTIDE SEQUENCE [LARGE SCALE GENOMIC DNA]</scope>
    <source>
        <strain evidence="2">4G2_DIV0659</strain>
    </source>
</reference>